<sequence>MPFAIGLRFYRIGIRRKADKTPMNIGPGAEPCDLIDFANDFVARKSEPTVETTEQRTWFFEPRATNSIRTVHGHINYGTHGFESKFKDVKTRKEKYQRKATDLEEIPLYFQIWVPSDSDFALMAFQSFQGRSCVSFVRSSMIKDFEDRFPGYAMTFRVVASTASFLDAAPVKTVTFLKPKSMKDKADRYLLGRRVDEVDYEVTVRARKRGSALSTYKELRERFTSSGDGFVEFDGHEFERVKADVTVGKKRRTVGVFGSGYDAGLIDVSEDVKRYPSGHPVFESIEDEVDGLMEDFYDGMKT</sequence>
<comment type="caution">
    <text evidence="1">The sequence shown here is derived from an EMBL/GenBank/DDBJ whole genome shotgun (WGS) entry which is preliminary data.</text>
</comment>
<accession>A0ABT2LHL5</accession>
<evidence type="ECO:0000313" key="2">
    <source>
        <dbReference type="Proteomes" id="UP001320831"/>
    </source>
</evidence>
<gene>
    <name evidence="1" type="ORF">N5A92_00040</name>
</gene>
<dbReference type="EMBL" id="JAOCZP010000001">
    <property type="protein sequence ID" value="MCT7373439.1"/>
    <property type="molecule type" value="Genomic_DNA"/>
</dbReference>
<keyword evidence="2" id="KW-1185">Reference proteome</keyword>
<dbReference type="Proteomes" id="UP001320831">
    <property type="component" value="Unassembled WGS sequence"/>
</dbReference>
<name>A0ABT2LHL5_9HYPH</name>
<organism evidence="1 2">
    <name type="scientific">Chelativorans salis</name>
    <dbReference type="NCBI Taxonomy" id="2978478"/>
    <lineage>
        <taxon>Bacteria</taxon>
        <taxon>Pseudomonadati</taxon>
        <taxon>Pseudomonadota</taxon>
        <taxon>Alphaproteobacteria</taxon>
        <taxon>Hyphomicrobiales</taxon>
        <taxon>Phyllobacteriaceae</taxon>
        <taxon>Chelativorans</taxon>
    </lineage>
</organism>
<proteinExistence type="predicted"/>
<dbReference type="RefSeq" id="WP_260899760.1">
    <property type="nucleotide sequence ID" value="NZ_JAOCZP010000001.1"/>
</dbReference>
<protein>
    <submittedName>
        <fullName evidence="1">Uncharacterized protein</fullName>
    </submittedName>
</protein>
<reference evidence="1 2" key="1">
    <citation type="submission" date="2022-09" db="EMBL/GenBank/DDBJ databases">
        <title>Chelativorans salina sp. nov., a novel slightly halophilic bacterium isolated from a saline lake sediment enrichment.</title>
        <authorList>
            <person name="Gao L."/>
            <person name="Fang B.-Z."/>
            <person name="Li W.-J."/>
        </authorList>
    </citation>
    <scope>NUCLEOTIDE SEQUENCE [LARGE SCALE GENOMIC DNA]</scope>
    <source>
        <strain evidence="1 2">EGI FJ00035</strain>
    </source>
</reference>
<evidence type="ECO:0000313" key="1">
    <source>
        <dbReference type="EMBL" id="MCT7373439.1"/>
    </source>
</evidence>